<dbReference type="Gene3D" id="3.20.20.450">
    <property type="entry name" value="EAL domain"/>
    <property type="match status" value="1"/>
</dbReference>
<dbReference type="RefSeq" id="WP_048033033.1">
    <property type="nucleotide sequence ID" value="NZ_CP030117.1"/>
</dbReference>
<evidence type="ECO:0000259" key="3">
    <source>
        <dbReference type="PROSITE" id="PS50883"/>
    </source>
</evidence>
<proteinExistence type="predicted"/>
<evidence type="ECO:0000313" key="5">
    <source>
        <dbReference type="EMBL" id="AWX56345.1"/>
    </source>
</evidence>
<dbReference type="Proteomes" id="UP000036061">
    <property type="component" value="Chromosome"/>
</dbReference>
<dbReference type="SMART" id="SM00267">
    <property type="entry name" value="GGDEF"/>
    <property type="match status" value="1"/>
</dbReference>
<dbReference type="PANTHER" id="PTHR44757">
    <property type="entry name" value="DIGUANYLATE CYCLASE DGCP"/>
    <property type="match status" value="1"/>
</dbReference>
<dbReference type="InterPro" id="IPR012292">
    <property type="entry name" value="Globin/Proto"/>
</dbReference>
<gene>
    <name evidence="5" type="ORF">AB432_015440</name>
</gene>
<protein>
    <recommendedName>
        <fullName evidence="1">Diguanylate cyclase DosC</fullName>
    </recommendedName>
    <alternativeName>
        <fullName evidence="2">Direct oxygen-sensing cyclase</fullName>
    </alternativeName>
</protein>
<accession>A0A2Z4MIL4</accession>
<dbReference type="Pfam" id="PF00563">
    <property type="entry name" value="EAL"/>
    <property type="match status" value="1"/>
</dbReference>
<dbReference type="SUPFAM" id="SSF141868">
    <property type="entry name" value="EAL domain-like"/>
    <property type="match status" value="1"/>
</dbReference>
<feature type="domain" description="GGDEF" evidence="4">
    <location>
        <begin position="232"/>
        <end position="366"/>
    </location>
</feature>
<dbReference type="Pfam" id="PF00990">
    <property type="entry name" value="GGDEF"/>
    <property type="match status" value="1"/>
</dbReference>
<evidence type="ECO:0000313" key="6">
    <source>
        <dbReference type="Proteomes" id="UP000036061"/>
    </source>
</evidence>
<dbReference type="InterPro" id="IPR001633">
    <property type="entry name" value="EAL_dom"/>
</dbReference>
<dbReference type="InterPro" id="IPR043128">
    <property type="entry name" value="Rev_trsase/Diguanyl_cyclase"/>
</dbReference>
<dbReference type="InterPro" id="IPR035919">
    <property type="entry name" value="EAL_sf"/>
</dbReference>
<dbReference type="NCBIfam" id="TIGR00254">
    <property type="entry name" value="GGDEF"/>
    <property type="match status" value="1"/>
</dbReference>
<dbReference type="SUPFAM" id="SSF46458">
    <property type="entry name" value="Globin-like"/>
    <property type="match status" value="1"/>
</dbReference>
<dbReference type="SUPFAM" id="SSF55073">
    <property type="entry name" value="Nucleotide cyclase"/>
    <property type="match status" value="1"/>
</dbReference>
<dbReference type="EMBL" id="CP030117">
    <property type="protein sequence ID" value="AWX56345.1"/>
    <property type="molecule type" value="Genomic_DNA"/>
</dbReference>
<evidence type="ECO:0000256" key="1">
    <source>
        <dbReference type="ARBA" id="ARBA00015125"/>
    </source>
</evidence>
<reference evidence="5 6" key="1">
    <citation type="journal article" date="2015" name="Genome Announc.">
        <title>Draft Genome Sequence of Brevibacillus brevis DZQ7, a Plant Growth-Promoting Rhizobacterium with Broad-Spectrum Antimicrobial Activity.</title>
        <authorList>
            <person name="Hou Q."/>
            <person name="Wang C."/>
            <person name="Hou X."/>
            <person name="Xia Z."/>
            <person name="Ye J."/>
            <person name="Liu K."/>
            <person name="Liu H."/>
            <person name="Wang J."/>
            <person name="Guo H."/>
            <person name="Yu X."/>
            <person name="Yang Y."/>
            <person name="Du B."/>
            <person name="Ding Y."/>
        </authorList>
    </citation>
    <scope>NUCLEOTIDE SEQUENCE [LARGE SCALE GENOMIC DNA]</scope>
    <source>
        <strain evidence="5 6">DZQ7</strain>
    </source>
</reference>
<evidence type="ECO:0000256" key="2">
    <source>
        <dbReference type="ARBA" id="ARBA00029839"/>
    </source>
</evidence>
<name>A0A2Z4MIL4_BREBE</name>
<organism evidence="5 6">
    <name type="scientific">Brevibacillus brevis</name>
    <name type="common">Bacillus brevis</name>
    <dbReference type="NCBI Taxonomy" id="1393"/>
    <lineage>
        <taxon>Bacteria</taxon>
        <taxon>Bacillati</taxon>
        <taxon>Bacillota</taxon>
        <taxon>Bacilli</taxon>
        <taxon>Bacillales</taxon>
        <taxon>Paenibacillaceae</taxon>
        <taxon>Brevibacillus</taxon>
    </lineage>
</organism>
<dbReference type="CDD" id="cd01068">
    <property type="entry name" value="globin_sensor"/>
    <property type="match status" value="1"/>
</dbReference>
<evidence type="ECO:0000259" key="4">
    <source>
        <dbReference type="PROSITE" id="PS50887"/>
    </source>
</evidence>
<dbReference type="InterPro" id="IPR052155">
    <property type="entry name" value="Biofilm_reg_signaling"/>
</dbReference>
<dbReference type="FunFam" id="3.20.20.450:FF:000001">
    <property type="entry name" value="Cyclic di-GMP phosphodiesterase yahA"/>
    <property type="match status" value="1"/>
</dbReference>
<dbReference type="Pfam" id="PF11563">
    <property type="entry name" value="Protoglobin"/>
    <property type="match status" value="1"/>
</dbReference>
<dbReference type="CDD" id="cd01948">
    <property type="entry name" value="EAL"/>
    <property type="match status" value="1"/>
</dbReference>
<sequence>MQKSSNSSKENSAACCQPSISLADDSARIVIEGNNEVIAQMNMINLTEVDLQLIAAFRPVIATEIEQITSSFYESILHVDSLKQIVLEHTTVERLHQTLKNHLIEMFDGRIDPAFIEKRLKIAMVHQKIGLPPKWYMGSFQNLLGTLMRIIDDRKEVYPDSKKLAQAITKLLSFEQQLVLEAYEDQTRMLEQRAKSMMEYQAFHDELTGLPNRRKLHQALQEAIINNGEQGTRFAVLVLDIDRFKMINDSLGHTYGDRFLQEVSDRIKKSAEGFDVTIARMGGDEFTLICQNVEGDHEFSTLADQVVKEIEIPYLLQGKDYYVSASLGVAVYPDHGCSEEQLLKNADAAMYEVKKNGKNGFQFFTNELDEQVLIRIELERDLRKAVKNDELVLYYQPQIQTGNNQLIGVEALVRWNHPIKGILSPGVFIPIAEETGLIFEIGTWTLKEACKQMKKWHDAGGPLIPVSVNLSSRQFHQPNLVGYIRQILVESGLEPQYLELEITESMMMDADLSTEILKELNEYGVKISLDDFGTGYSSLSYLKLLPIHKLKIDRSFITDITKNPSDQAIVATIISMAKHLNMNVIAEGIETQGQLDFLTENACKEIQGYYFSHPLPATEVEEAFFMPVRESFDHPL</sequence>
<dbReference type="InterPro" id="IPR039379">
    <property type="entry name" value="Protoglobin_sensor_dom"/>
</dbReference>
<dbReference type="PROSITE" id="PS50883">
    <property type="entry name" value="EAL"/>
    <property type="match status" value="1"/>
</dbReference>
<dbReference type="GO" id="GO:0020037">
    <property type="term" value="F:heme binding"/>
    <property type="evidence" value="ECO:0007669"/>
    <property type="project" value="InterPro"/>
</dbReference>
<dbReference type="InterPro" id="IPR044398">
    <property type="entry name" value="Globin-sensor_dom"/>
</dbReference>
<dbReference type="PANTHER" id="PTHR44757:SF2">
    <property type="entry name" value="BIOFILM ARCHITECTURE MAINTENANCE PROTEIN MBAA"/>
    <property type="match status" value="1"/>
</dbReference>
<dbReference type="InterPro" id="IPR029787">
    <property type="entry name" value="Nucleotide_cyclase"/>
</dbReference>
<dbReference type="Gene3D" id="1.10.490.10">
    <property type="entry name" value="Globins"/>
    <property type="match status" value="1"/>
</dbReference>
<dbReference type="SMART" id="SM00052">
    <property type="entry name" value="EAL"/>
    <property type="match status" value="1"/>
</dbReference>
<dbReference type="CDD" id="cd01949">
    <property type="entry name" value="GGDEF"/>
    <property type="match status" value="1"/>
</dbReference>
<dbReference type="InterPro" id="IPR000160">
    <property type="entry name" value="GGDEF_dom"/>
</dbReference>
<dbReference type="GO" id="GO:0019825">
    <property type="term" value="F:oxygen binding"/>
    <property type="evidence" value="ECO:0007669"/>
    <property type="project" value="InterPro"/>
</dbReference>
<dbReference type="Gene3D" id="3.30.70.270">
    <property type="match status" value="1"/>
</dbReference>
<feature type="domain" description="EAL" evidence="3">
    <location>
        <begin position="375"/>
        <end position="628"/>
    </location>
</feature>
<dbReference type="InterPro" id="IPR009050">
    <property type="entry name" value="Globin-like_sf"/>
</dbReference>
<dbReference type="PROSITE" id="PS50887">
    <property type="entry name" value="GGDEF"/>
    <property type="match status" value="1"/>
</dbReference>
<dbReference type="AlphaFoldDB" id="A0A2Z4MIL4"/>